<proteinExistence type="predicted"/>
<name>W9RPD4_9ROSA</name>
<evidence type="ECO:0000256" key="1">
    <source>
        <dbReference type="SAM" id="MobiDB-lite"/>
    </source>
</evidence>
<dbReference type="Proteomes" id="UP000030645">
    <property type="component" value="Unassembled WGS sequence"/>
</dbReference>
<reference evidence="3" key="1">
    <citation type="submission" date="2013-01" db="EMBL/GenBank/DDBJ databases">
        <title>Draft Genome Sequence of a Mulberry Tree, Morus notabilis C.K. Schneid.</title>
        <authorList>
            <person name="He N."/>
            <person name="Zhao S."/>
        </authorList>
    </citation>
    <scope>NUCLEOTIDE SEQUENCE</scope>
</reference>
<keyword evidence="3" id="KW-1185">Reference proteome</keyword>
<feature type="compositionally biased region" description="Basic and acidic residues" evidence="1">
    <location>
        <begin position="15"/>
        <end position="27"/>
    </location>
</feature>
<accession>W9RPD4</accession>
<feature type="region of interest" description="Disordered" evidence="1">
    <location>
        <begin position="1"/>
        <end position="28"/>
    </location>
</feature>
<organism evidence="2 3">
    <name type="scientific">Morus notabilis</name>
    <dbReference type="NCBI Taxonomy" id="981085"/>
    <lineage>
        <taxon>Eukaryota</taxon>
        <taxon>Viridiplantae</taxon>
        <taxon>Streptophyta</taxon>
        <taxon>Embryophyta</taxon>
        <taxon>Tracheophyta</taxon>
        <taxon>Spermatophyta</taxon>
        <taxon>Magnoliopsida</taxon>
        <taxon>eudicotyledons</taxon>
        <taxon>Gunneridae</taxon>
        <taxon>Pentapetalae</taxon>
        <taxon>rosids</taxon>
        <taxon>fabids</taxon>
        <taxon>Rosales</taxon>
        <taxon>Moraceae</taxon>
        <taxon>Moreae</taxon>
        <taxon>Morus</taxon>
    </lineage>
</organism>
<evidence type="ECO:0000313" key="2">
    <source>
        <dbReference type="EMBL" id="EXB89610.1"/>
    </source>
</evidence>
<protein>
    <submittedName>
        <fullName evidence="2">Uncharacterized protein</fullName>
    </submittedName>
</protein>
<dbReference type="AlphaFoldDB" id="W9RPD4"/>
<sequence length="166" mass="18411">MQWDLGFLSKNQNKPRTEISKNHEGRRGKIVPAVVSRRRRQQSINFPSVKCLRWPQLESWSRGDAAKGDAARAPFLLIGDKGRRGPNWVKKINWRNGKAIQATPRLNEDSLKLSESAFPRKAILENPKSHQTDSSRGGVQLPKGAAAEESGKLGLGSDGCEGEDNE</sequence>
<dbReference type="EMBL" id="KE345012">
    <property type="protein sequence ID" value="EXB89610.1"/>
    <property type="molecule type" value="Genomic_DNA"/>
</dbReference>
<gene>
    <name evidence="2" type="ORF">L484_018711</name>
</gene>
<evidence type="ECO:0000313" key="3">
    <source>
        <dbReference type="Proteomes" id="UP000030645"/>
    </source>
</evidence>
<feature type="region of interest" description="Disordered" evidence="1">
    <location>
        <begin position="123"/>
        <end position="166"/>
    </location>
</feature>